<reference evidence="1" key="1">
    <citation type="submission" date="2022-08" db="EMBL/GenBank/DDBJ databases">
        <title>The genomic sequence of strain Paenibacillus sp. SCIV0701.</title>
        <authorList>
            <person name="Zhao H."/>
        </authorList>
    </citation>
    <scope>NUCLEOTIDE SEQUENCE</scope>
    <source>
        <strain evidence="1">SCIV0701</strain>
    </source>
</reference>
<dbReference type="Proteomes" id="UP001141950">
    <property type="component" value="Unassembled WGS sequence"/>
</dbReference>
<sequence>MVEYGLLLSWEQENNAIQRTIEGFWNAFRKWKNEDKSEYHDLFLGKLDEDFIIIDVVSISLKQYYDREGAAVFCSLRLHYVNTLIGTYDMEFLLDGTIADDYLSFEDKYSLRQTLTVDKYSLRFARKALVEGIEEKVINKITGLEMEYIEILKKKSLS</sequence>
<keyword evidence="2" id="KW-1185">Reference proteome</keyword>
<organism evidence="1 2">
    <name type="scientific">Paenibacillus soyae</name>
    <dbReference type="NCBI Taxonomy" id="2969249"/>
    <lineage>
        <taxon>Bacteria</taxon>
        <taxon>Bacillati</taxon>
        <taxon>Bacillota</taxon>
        <taxon>Bacilli</taxon>
        <taxon>Bacillales</taxon>
        <taxon>Paenibacillaceae</taxon>
        <taxon>Paenibacillus</taxon>
    </lineage>
</organism>
<evidence type="ECO:0000313" key="1">
    <source>
        <dbReference type="EMBL" id="MCR2804265.1"/>
    </source>
</evidence>
<comment type="caution">
    <text evidence="1">The sequence shown here is derived from an EMBL/GenBank/DDBJ whole genome shotgun (WGS) entry which is preliminary data.</text>
</comment>
<protein>
    <submittedName>
        <fullName evidence="1">Uncharacterized protein</fullName>
    </submittedName>
</protein>
<name>A0A9X2MPX3_9BACL</name>
<gene>
    <name evidence="1" type="ORF">NQZ67_10265</name>
</gene>
<proteinExistence type="predicted"/>
<accession>A0A9X2MPX3</accession>
<dbReference type="AlphaFoldDB" id="A0A9X2MPX3"/>
<dbReference type="EMBL" id="JANIPJ010000006">
    <property type="protein sequence ID" value="MCR2804265.1"/>
    <property type="molecule type" value="Genomic_DNA"/>
</dbReference>
<evidence type="ECO:0000313" key="2">
    <source>
        <dbReference type="Proteomes" id="UP001141950"/>
    </source>
</evidence>